<comment type="pathway">
    <text evidence="1">Cofactor biosynthesis; ubiquinone biosynthesis.</text>
</comment>
<keyword evidence="1" id="KW-0963">Cytoplasm</keyword>
<dbReference type="EMBL" id="AFOC01000116">
    <property type="protein sequence ID" value="EGV50035.1"/>
    <property type="molecule type" value="Genomic_DNA"/>
</dbReference>
<comment type="similarity">
    <text evidence="1">Belongs to the UbiK family.</text>
</comment>
<evidence type="ECO:0000313" key="3">
    <source>
        <dbReference type="Proteomes" id="UP000004491"/>
    </source>
</evidence>
<keyword evidence="1" id="KW-0831">Ubiquinone biosynthesis</keyword>
<dbReference type="Proteomes" id="UP000004491">
    <property type="component" value="Unassembled WGS sequence"/>
</dbReference>
<organism evidence="2 3">
    <name type="scientific">endosymbiont of Riftia pachyptila</name>
    <name type="common">vent Ph05</name>
    <dbReference type="NCBI Taxonomy" id="1048808"/>
    <lineage>
        <taxon>Bacteria</taxon>
        <taxon>Pseudomonadati</taxon>
        <taxon>Pseudomonadota</taxon>
        <taxon>Gammaproteobacteria</taxon>
        <taxon>sulfur-oxidizing symbionts</taxon>
    </lineage>
</organism>
<comment type="caution">
    <text evidence="2">The sequence shown here is derived from an EMBL/GenBank/DDBJ whole genome shotgun (WGS) entry which is preliminary data.</text>
</comment>
<protein>
    <recommendedName>
        <fullName evidence="1">Ubiquinone biosynthesis accessory factor UbiK</fullName>
    </recommendedName>
</protein>
<dbReference type="GO" id="GO:0006744">
    <property type="term" value="P:ubiquinone biosynthetic process"/>
    <property type="evidence" value="ECO:0007669"/>
    <property type="project" value="UniProtKB-UniRule"/>
</dbReference>
<name>G2DH64_9GAMM</name>
<dbReference type="InterPro" id="IPR007475">
    <property type="entry name" value="UbiK"/>
</dbReference>
<dbReference type="PANTHER" id="PTHR38040:SF1">
    <property type="entry name" value="UBIQUINONE BIOSYNTHESIS ACCESSORY FACTOR UBIK"/>
    <property type="match status" value="1"/>
</dbReference>
<keyword evidence="3" id="KW-1185">Reference proteome</keyword>
<evidence type="ECO:0000313" key="2">
    <source>
        <dbReference type="EMBL" id="EGV50035.1"/>
    </source>
</evidence>
<comment type="function">
    <text evidence="1">Required for efficient ubiquinone (coenzyme Q) biosynthesis. UbiK is probably an accessory factor of Ubi enzymes and facilitates ubiquinone biosynthesis by acting as an assembly factor, a targeting factor, or both.</text>
</comment>
<accession>G2DH64</accession>
<sequence>MRMFDPKLIDELAERLAGSVPGGIQLLQADLQKNLRTTLEAGLTRMNLVTREEFDVQRAVLTRTREKLSRLEAEIRELEAQIAKRS</sequence>
<dbReference type="UniPathway" id="UPA00232"/>
<dbReference type="AlphaFoldDB" id="G2DH64"/>
<dbReference type="PANTHER" id="PTHR38040">
    <property type="entry name" value="UBIQUINONE BIOSYNTHESIS ACCESSORY FACTOR UBIK"/>
    <property type="match status" value="1"/>
</dbReference>
<dbReference type="Pfam" id="PF04380">
    <property type="entry name" value="BMFP"/>
    <property type="match status" value="1"/>
</dbReference>
<dbReference type="PATRIC" id="fig|1048808.3.peg.3010"/>
<proteinExistence type="inferred from homology"/>
<reference evidence="2" key="1">
    <citation type="journal article" date="2011" name="ISME J.">
        <title>The endosymbionts of the deep-sea tubeworms Riftia pachyptila and Tevnia jerichonana share an identical physiology as revealed by proteogenomic analyses.</title>
        <authorList>
            <person name="Gardebrecht A."/>
            <person name="Markert S."/>
            <person name="Felbeck H."/>
            <person name="Thuermer A."/>
            <person name="Albrecht D."/>
            <person name="Wollherr A."/>
            <person name="Kabisch J."/>
            <person name="Lehmann R."/>
            <person name="Daniel R."/>
            <person name="Liesegang H."/>
            <person name="Hecker M."/>
            <person name="Sievert S.M."/>
            <person name="Schweder T."/>
        </authorList>
    </citation>
    <scope>NUCLEOTIDE SEQUENCE [LARGE SCALE GENOMIC DNA]</scope>
</reference>
<evidence type="ECO:0000256" key="1">
    <source>
        <dbReference type="HAMAP-Rule" id="MF_02216"/>
    </source>
</evidence>
<comment type="subcellular location">
    <subcellularLocation>
        <location evidence="1">Cytoplasm</location>
    </subcellularLocation>
</comment>
<gene>
    <name evidence="1" type="primary">ubiK</name>
    <name evidence="2" type="ORF">Rifp1Sym_ek00030</name>
</gene>
<dbReference type="GO" id="GO:0005829">
    <property type="term" value="C:cytosol"/>
    <property type="evidence" value="ECO:0007669"/>
    <property type="project" value="TreeGrafter"/>
</dbReference>
<dbReference type="HAMAP" id="MF_02216">
    <property type="entry name" value="UbiK"/>
    <property type="match status" value="1"/>
</dbReference>